<protein>
    <recommendedName>
        <fullName evidence="3">DUF600 family protein</fullName>
    </recommendedName>
</protein>
<dbReference type="EMBL" id="SCWE01000003">
    <property type="protein sequence ID" value="TDM01612.1"/>
    <property type="molecule type" value="Genomic_DNA"/>
</dbReference>
<dbReference type="RefSeq" id="WP_188352336.1">
    <property type="nucleotide sequence ID" value="NZ_SCWE01000003.1"/>
</dbReference>
<dbReference type="Proteomes" id="UP000295328">
    <property type="component" value="Unassembled WGS sequence"/>
</dbReference>
<comment type="caution">
    <text evidence="1">The sequence shown here is derived from an EMBL/GenBank/DDBJ whole genome shotgun (WGS) entry which is preliminary data.</text>
</comment>
<evidence type="ECO:0000313" key="1">
    <source>
        <dbReference type="EMBL" id="TDM01612.1"/>
    </source>
</evidence>
<proteinExistence type="predicted"/>
<dbReference type="AlphaFoldDB" id="A0A4R6BIW8"/>
<accession>A0A4R6BIW8</accession>
<evidence type="ECO:0000313" key="2">
    <source>
        <dbReference type="Proteomes" id="UP000295328"/>
    </source>
</evidence>
<gene>
    <name evidence="1" type="ORF">ERX37_08955</name>
</gene>
<reference evidence="1 2" key="1">
    <citation type="submission" date="2019-01" db="EMBL/GenBank/DDBJ databases">
        <title>Draft genome sequences of the type strains of six Macrococcus species.</title>
        <authorList>
            <person name="Mazhar S."/>
            <person name="Altermann E."/>
            <person name="Hill C."/>
            <person name="Mcauliffe O."/>
        </authorList>
    </citation>
    <scope>NUCLEOTIDE SEQUENCE [LARGE SCALE GENOMIC DNA]</scope>
    <source>
        <strain evidence="1 2">CCM4809</strain>
    </source>
</reference>
<name>A0A4R6BIW8_9STAP</name>
<sequence length="142" mass="17402">MMTLTRNLRLPNLEHWYMYPGSVYAEEVYQYTHLEVYIWETDDIYILTITDLPENDLYSNEELISDIESLAHHLVIEKGSTQIYECFELDMSDFHYDPESEDTVECQIREYRDARWYNYVSEYIYPKYPLEDRLNEQKTFQY</sequence>
<organism evidence="1 2">
    <name type="scientific">Macrococcus hajekii</name>
    <dbReference type="NCBI Taxonomy" id="198482"/>
    <lineage>
        <taxon>Bacteria</taxon>
        <taxon>Bacillati</taxon>
        <taxon>Bacillota</taxon>
        <taxon>Bacilli</taxon>
        <taxon>Bacillales</taxon>
        <taxon>Staphylococcaceae</taxon>
        <taxon>Macrococcus</taxon>
    </lineage>
</organism>
<evidence type="ECO:0008006" key="3">
    <source>
        <dbReference type="Google" id="ProtNLM"/>
    </source>
</evidence>
<keyword evidence="2" id="KW-1185">Reference proteome</keyword>